<dbReference type="GO" id="GO:0016747">
    <property type="term" value="F:acyltransferase activity, transferring groups other than amino-acyl groups"/>
    <property type="evidence" value="ECO:0007669"/>
    <property type="project" value="InterPro"/>
</dbReference>
<dbReference type="PANTHER" id="PTHR43877:SF2">
    <property type="entry name" value="AMINOALKYLPHOSPHONATE N-ACETYLTRANSFERASE-RELATED"/>
    <property type="match status" value="1"/>
</dbReference>
<dbReference type="InterPro" id="IPR050832">
    <property type="entry name" value="Bact_Acetyltransf"/>
</dbReference>
<keyword evidence="1 4" id="KW-0808">Transferase</keyword>
<dbReference type="InterPro" id="IPR000182">
    <property type="entry name" value="GNAT_dom"/>
</dbReference>
<dbReference type="STRING" id="1792845.BC343_28415"/>
<dbReference type="EMBL" id="MBTF01000014">
    <property type="protein sequence ID" value="OOQ59248.1"/>
    <property type="molecule type" value="Genomic_DNA"/>
</dbReference>
<organism evidence="4 5">
    <name type="scientific">Mucilaginibacter pedocola</name>
    <dbReference type="NCBI Taxonomy" id="1792845"/>
    <lineage>
        <taxon>Bacteria</taxon>
        <taxon>Pseudomonadati</taxon>
        <taxon>Bacteroidota</taxon>
        <taxon>Sphingobacteriia</taxon>
        <taxon>Sphingobacteriales</taxon>
        <taxon>Sphingobacteriaceae</taxon>
        <taxon>Mucilaginibacter</taxon>
    </lineage>
</organism>
<dbReference type="CDD" id="cd04301">
    <property type="entry name" value="NAT_SF"/>
    <property type="match status" value="1"/>
</dbReference>
<evidence type="ECO:0000256" key="2">
    <source>
        <dbReference type="ARBA" id="ARBA00023315"/>
    </source>
</evidence>
<dbReference type="SUPFAM" id="SSF55729">
    <property type="entry name" value="Acyl-CoA N-acyltransferases (Nat)"/>
    <property type="match status" value="1"/>
</dbReference>
<dbReference type="Gene3D" id="3.40.630.30">
    <property type="match status" value="1"/>
</dbReference>
<dbReference type="AlphaFoldDB" id="A0A1S9PF75"/>
<dbReference type="PANTHER" id="PTHR43877">
    <property type="entry name" value="AMINOALKYLPHOSPHONATE N-ACETYLTRANSFERASE-RELATED-RELATED"/>
    <property type="match status" value="1"/>
</dbReference>
<keyword evidence="5" id="KW-1185">Reference proteome</keyword>
<reference evidence="4 5" key="1">
    <citation type="submission" date="2016-07" db="EMBL/GenBank/DDBJ databases">
        <title>Genomic analysis of zinc-resistant bacterium Mucilaginibacter pedocola TBZ30.</title>
        <authorList>
            <person name="Huang J."/>
            <person name="Tang J."/>
        </authorList>
    </citation>
    <scope>NUCLEOTIDE SEQUENCE [LARGE SCALE GENOMIC DNA]</scope>
    <source>
        <strain evidence="4 5">TBZ30</strain>
    </source>
</reference>
<dbReference type="InterPro" id="IPR016181">
    <property type="entry name" value="Acyl_CoA_acyltransferase"/>
</dbReference>
<comment type="caution">
    <text evidence="4">The sequence shown here is derived from an EMBL/GenBank/DDBJ whole genome shotgun (WGS) entry which is preliminary data.</text>
</comment>
<dbReference type="Pfam" id="PF00583">
    <property type="entry name" value="Acetyltransf_1"/>
    <property type="match status" value="1"/>
</dbReference>
<proteinExistence type="predicted"/>
<dbReference type="RefSeq" id="WP_078348745.1">
    <property type="nucleotide sequence ID" value="NZ_MBTF01000014.1"/>
</dbReference>
<protein>
    <submittedName>
        <fullName evidence="4">Acetyltransferase</fullName>
    </submittedName>
</protein>
<keyword evidence="2" id="KW-0012">Acyltransferase</keyword>
<name>A0A1S9PF75_9SPHI</name>
<feature type="domain" description="N-acetyltransferase" evidence="3">
    <location>
        <begin position="2"/>
        <end position="140"/>
    </location>
</feature>
<dbReference type="Proteomes" id="UP000189739">
    <property type="component" value="Unassembled WGS sequence"/>
</dbReference>
<evidence type="ECO:0000256" key="1">
    <source>
        <dbReference type="ARBA" id="ARBA00022679"/>
    </source>
</evidence>
<evidence type="ECO:0000313" key="5">
    <source>
        <dbReference type="Proteomes" id="UP000189739"/>
    </source>
</evidence>
<dbReference type="PROSITE" id="PS51186">
    <property type="entry name" value="GNAT"/>
    <property type="match status" value="1"/>
</dbReference>
<sequence length="140" mass="15977">MDTLLQFEQGVIEAERAFDPTIKPHPAKYYDLELMITVPHIHLVVAEFDGAPIGCGYARIQDSKLFLTPPQHSYLGFMYVLPEYRGNGVNNIIIQALKDWSAQKGITELQLEVYYHNDAAIKAYEKAGFSRSLIQMRMEL</sequence>
<gene>
    <name evidence="4" type="ORF">BC343_28415</name>
</gene>
<evidence type="ECO:0000259" key="3">
    <source>
        <dbReference type="PROSITE" id="PS51186"/>
    </source>
</evidence>
<evidence type="ECO:0000313" key="4">
    <source>
        <dbReference type="EMBL" id="OOQ59248.1"/>
    </source>
</evidence>
<accession>A0A1S9PF75</accession>